<evidence type="ECO:0000313" key="1">
    <source>
        <dbReference type="EMBL" id="GCA73600.1"/>
    </source>
</evidence>
<evidence type="ECO:0000313" key="2">
    <source>
        <dbReference type="Proteomes" id="UP000324917"/>
    </source>
</evidence>
<reference evidence="1 2" key="1">
    <citation type="submission" date="2018-09" db="EMBL/GenBank/DDBJ databases">
        <title>Evolutionary history of phycoerythrin pigmentation in the water bloom-forming cyanobacterium Microcystis aeruginosa.</title>
        <authorList>
            <person name="Tanabe Y."/>
            <person name="Tanabe Y."/>
            <person name="Yamaguchi H."/>
        </authorList>
    </citation>
    <scope>NUCLEOTIDE SEQUENCE [LARGE SCALE GENOMIC DNA]</scope>
    <source>
        <strain evidence="1 2">NIES-2520</strain>
    </source>
</reference>
<dbReference type="Proteomes" id="UP000324917">
    <property type="component" value="Unassembled WGS sequence"/>
</dbReference>
<organism evidence="1 2">
    <name type="scientific">Microcystis aeruginosa NIES-2520</name>
    <dbReference type="NCBI Taxonomy" id="2303982"/>
    <lineage>
        <taxon>Bacteria</taxon>
        <taxon>Bacillati</taxon>
        <taxon>Cyanobacteriota</taxon>
        <taxon>Cyanophyceae</taxon>
        <taxon>Oscillatoriophycideae</taxon>
        <taxon>Chroococcales</taxon>
        <taxon>Microcystaceae</taxon>
        <taxon>Microcystis</taxon>
    </lineage>
</organism>
<name>A0A5A5RC27_MICAE</name>
<accession>A0A5A5RC27</accession>
<comment type="caution">
    <text evidence="1">The sequence shown here is derived from an EMBL/GenBank/DDBJ whole genome shotgun (WGS) entry which is preliminary data.</text>
</comment>
<proteinExistence type="predicted"/>
<protein>
    <submittedName>
        <fullName evidence="1">Uncharacterized protein</fullName>
    </submittedName>
</protein>
<dbReference type="AlphaFoldDB" id="A0A5A5RC27"/>
<gene>
    <name evidence="1" type="ORF">MiTe_00417</name>
</gene>
<sequence length="43" mass="5031">MFLISWPQINSVVYLKKGKLRQLIITDDRRPAPQLTLLLSNHL</sequence>
<dbReference type="EMBL" id="BHVP01000004">
    <property type="protein sequence ID" value="GCA73600.1"/>
    <property type="molecule type" value="Genomic_DNA"/>
</dbReference>